<dbReference type="EMBL" id="JAAEDL010000022">
    <property type="protein sequence ID" value="MBR0682694.1"/>
    <property type="molecule type" value="Genomic_DNA"/>
</dbReference>
<dbReference type="InterPro" id="IPR022742">
    <property type="entry name" value="Hydrolase_4"/>
</dbReference>
<evidence type="ECO:0000313" key="2">
    <source>
        <dbReference type="EMBL" id="MBR0682694.1"/>
    </source>
</evidence>
<accession>A0A9X9XG58</accession>
<dbReference type="InterPro" id="IPR029058">
    <property type="entry name" value="AB_hydrolase_fold"/>
</dbReference>
<sequence>MVSFTRRWLVRGAVTLGVLLLLFLGVRAWEAEQGPPLAAWHTVVPEELGPDELDAADWRRWMAAEEAAFATVRREVTEALEPDERVPANRFFAGSPVHPGRFAQDWNRSFVLEPAGAPIGAAVFLHGLTDAPFSLRHLAEAYRGRGFLAIAIRLPGHGTVPAGLTRAAWEDWMAATRLAVREARARIGQERPIHLVGYSNGGALALKHQLDAIEDPRLPRAERIVLLSPMVGVTAFARFAGIAGLPSLLPRFARAAWLDVQPEFNPFKYNSFPVNAARQTHRLTAALQAQLDRLAAAGRLSAMPPVLTFQSVVDATVSTPAVLSALYARLPENGSEVVLFDLNRNARFGPLFAAGAYAVLGRILPPAPRAYALTIVTNAGPQTDAVLARRTPAGAREDETAVLGAVWPRDVFSLSHVAIPFPPQDGLYGADPDPAEDFGARLGAIAIRGERGVLAVGLDQLSRVTSNPFFPYLLGRVTEAVPMR</sequence>
<dbReference type="RefSeq" id="WP_211848229.1">
    <property type="nucleotide sequence ID" value="NZ_JAAEDL010000022.1"/>
</dbReference>
<dbReference type="Proteomes" id="UP001138709">
    <property type="component" value="Unassembled WGS sequence"/>
</dbReference>
<name>A0A9X9XG58_9PROT</name>
<comment type="caution">
    <text evidence="2">The sequence shown here is derived from an EMBL/GenBank/DDBJ whole genome shotgun (WGS) entry which is preliminary data.</text>
</comment>
<proteinExistence type="predicted"/>
<protein>
    <submittedName>
        <fullName evidence="2">Alpha/beta hydrolase</fullName>
    </submittedName>
</protein>
<feature type="domain" description="Serine aminopeptidase S33" evidence="1">
    <location>
        <begin position="118"/>
        <end position="242"/>
    </location>
</feature>
<gene>
    <name evidence="2" type="ORF">GXW74_19540</name>
</gene>
<reference evidence="2" key="1">
    <citation type="submission" date="2020-01" db="EMBL/GenBank/DDBJ databases">
        <authorList>
            <person name="Rat A."/>
        </authorList>
    </citation>
    <scope>NUCLEOTIDE SEQUENCE</scope>
    <source>
        <strain evidence="2">LMG 31228</strain>
    </source>
</reference>
<dbReference type="Gene3D" id="3.40.50.1820">
    <property type="entry name" value="alpha/beta hydrolase"/>
    <property type="match status" value="1"/>
</dbReference>
<dbReference type="GO" id="GO:0016787">
    <property type="term" value="F:hydrolase activity"/>
    <property type="evidence" value="ECO:0007669"/>
    <property type="project" value="UniProtKB-KW"/>
</dbReference>
<evidence type="ECO:0000313" key="3">
    <source>
        <dbReference type="Proteomes" id="UP001138709"/>
    </source>
</evidence>
<reference evidence="2" key="2">
    <citation type="journal article" date="2021" name="Syst. Appl. Microbiol.">
        <title>Roseomonas hellenica sp. nov., isolated from roots of wild-growing Alkanna tinctoria.</title>
        <authorList>
            <person name="Rat A."/>
            <person name="Naranjo H.D."/>
            <person name="Lebbe L."/>
            <person name="Cnockaert M."/>
            <person name="Krigas N."/>
            <person name="Grigoriadou K."/>
            <person name="Maloupa E."/>
            <person name="Willems A."/>
        </authorList>
    </citation>
    <scope>NUCLEOTIDE SEQUENCE</scope>
    <source>
        <strain evidence="2">LMG 31228</strain>
    </source>
</reference>
<dbReference type="AlphaFoldDB" id="A0A9X9XG58"/>
<evidence type="ECO:0000259" key="1">
    <source>
        <dbReference type="Pfam" id="PF12146"/>
    </source>
</evidence>
<dbReference type="Pfam" id="PF12146">
    <property type="entry name" value="Hydrolase_4"/>
    <property type="match status" value="1"/>
</dbReference>
<keyword evidence="3" id="KW-1185">Reference proteome</keyword>
<dbReference type="SUPFAM" id="SSF53474">
    <property type="entry name" value="alpha/beta-Hydrolases"/>
    <property type="match status" value="1"/>
</dbReference>
<keyword evidence="2" id="KW-0378">Hydrolase</keyword>
<organism evidence="2 3">
    <name type="scientific">Neoroseomonas eburnea</name>
    <dbReference type="NCBI Taxonomy" id="1346889"/>
    <lineage>
        <taxon>Bacteria</taxon>
        <taxon>Pseudomonadati</taxon>
        <taxon>Pseudomonadota</taxon>
        <taxon>Alphaproteobacteria</taxon>
        <taxon>Acetobacterales</taxon>
        <taxon>Acetobacteraceae</taxon>
        <taxon>Neoroseomonas</taxon>
    </lineage>
</organism>